<gene>
    <name evidence="1" type="ORF">PVAND_006873</name>
</gene>
<organism evidence="1 2">
    <name type="scientific">Polypedilum vanderplanki</name>
    <name type="common">Sleeping chironomid midge</name>
    <dbReference type="NCBI Taxonomy" id="319348"/>
    <lineage>
        <taxon>Eukaryota</taxon>
        <taxon>Metazoa</taxon>
        <taxon>Ecdysozoa</taxon>
        <taxon>Arthropoda</taxon>
        <taxon>Hexapoda</taxon>
        <taxon>Insecta</taxon>
        <taxon>Pterygota</taxon>
        <taxon>Neoptera</taxon>
        <taxon>Endopterygota</taxon>
        <taxon>Diptera</taxon>
        <taxon>Nematocera</taxon>
        <taxon>Chironomoidea</taxon>
        <taxon>Chironomidae</taxon>
        <taxon>Chironominae</taxon>
        <taxon>Polypedilum</taxon>
        <taxon>Polypedilum</taxon>
    </lineage>
</organism>
<name>A0A9J6C4L9_POLVA</name>
<dbReference type="InterPro" id="IPR032675">
    <property type="entry name" value="LRR_dom_sf"/>
</dbReference>
<accession>A0A9J6C4L9</accession>
<keyword evidence="2" id="KW-1185">Reference proteome</keyword>
<dbReference type="EMBL" id="JADBJN010000002">
    <property type="protein sequence ID" value="KAG5677089.1"/>
    <property type="molecule type" value="Genomic_DNA"/>
</dbReference>
<comment type="caution">
    <text evidence="1">The sequence shown here is derived from an EMBL/GenBank/DDBJ whole genome shotgun (WGS) entry which is preliminary data.</text>
</comment>
<dbReference type="OrthoDB" id="16120at2759"/>
<sequence length="498" mass="56769">MSKKNKVANLNEMSLLKLANSIISAVSYSITAETIEQNTFLNVHDLDMSLVMVEINSYLEANGATHTIYEELLQSILSSDNLQASVRFVCLQMLLNHNIKSLTTEIFPYPYYEKILQVIVMQGSGIRYLNLKGIWIKEEMMSLMFNIIKNLPYLIKLVIPYIANDDVLHHIMKYQRNLLYLDISGETDITDIGIDYLCTSSVSKTLTCVDIGMLGEENIDHVDIASLLLNISNLTSLGCYSFVGRSLHHILDTINPSFMCKLQYIHDTNTTAHSMRAICKTCPQLRHFYLDSPDANILNLLTTLRKLERLKIYRFNCDEIVPVFKTIGSQFQHLTFMKGRGIMDVIHLIKYCPNLIDLDFYMMDELTINVTYAEGENFGSLQTMEVLNSPMSAITLRHLICNCHQTIRRLAVDNMPFTEIEMASILLEYNFNKLEDIWFTSAPNFTMVTMELLLQLPELMSIGQLSGWRLTPDDIILLKGILRSGNSCLTISPANLFS</sequence>
<dbReference type="Gene3D" id="3.80.10.10">
    <property type="entry name" value="Ribonuclease Inhibitor"/>
    <property type="match status" value="1"/>
</dbReference>
<protein>
    <submittedName>
        <fullName evidence="1">Uncharacterized protein</fullName>
    </submittedName>
</protein>
<dbReference type="Proteomes" id="UP001107558">
    <property type="component" value="Chromosome 2"/>
</dbReference>
<proteinExistence type="predicted"/>
<evidence type="ECO:0000313" key="1">
    <source>
        <dbReference type="EMBL" id="KAG5677089.1"/>
    </source>
</evidence>
<evidence type="ECO:0000313" key="2">
    <source>
        <dbReference type="Proteomes" id="UP001107558"/>
    </source>
</evidence>
<dbReference type="AlphaFoldDB" id="A0A9J6C4L9"/>
<reference evidence="1" key="1">
    <citation type="submission" date="2021-03" db="EMBL/GenBank/DDBJ databases">
        <title>Chromosome level genome of the anhydrobiotic midge Polypedilum vanderplanki.</title>
        <authorList>
            <person name="Yoshida Y."/>
            <person name="Kikawada T."/>
            <person name="Gusev O."/>
        </authorList>
    </citation>
    <scope>NUCLEOTIDE SEQUENCE</scope>
    <source>
        <strain evidence="1">NIAS01</strain>
        <tissue evidence="1">Whole body or cell culture</tissue>
    </source>
</reference>
<dbReference type="SUPFAM" id="SSF52047">
    <property type="entry name" value="RNI-like"/>
    <property type="match status" value="1"/>
</dbReference>